<keyword evidence="1" id="KW-0812">Transmembrane</keyword>
<dbReference type="Pfam" id="PF10694">
    <property type="entry name" value="DUF2500"/>
    <property type="match status" value="1"/>
</dbReference>
<keyword evidence="3" id="KW-1185">Reference proteome</keyword>
<accession>A0A919Y419</accession>
<evidence type="ECO:0000256" key="1">
    <source>
        <dbReference type="SAM" id="Phobius"/>
    </source>
</evidence>
<dbReference type="InterPro" id="IPR019635">
    <property type="entry name" value="DUF2500"/>
</dbReference>
<keyword evidence="1" id="KW-1133">Transmembrane helix</keyword>
<gene>
    <name evidence="2" type="ORF">J41TS4_34690</name>
</gene>
<protein>
    <recommendedName>
        <fullName evidence="4">DUF2500 domain-containing protein</fullName>
    </recommendedName>
</protein>
<reference evidence="2" key="1">
    <citation type="submission" date="2021-03" db="EMBL/GenBank/DDBJ databases">
        <title>Antimicrobial resistance genes in bacteria isolated from Japanese honey, and their potential for conferring macrolide and lincosamide resistance in the American foulbrood pathogen Paenibacillus larvae.</title>
        <authorList>
            <person name="Okamoto M."/>
            <person name="Kumagai M."/>
            <person name="Kanamori H."/>
            <person name="Takamatsu D."/>
        </authorList>
    </citation>
    <scope>NUCLEOTIDE SEQUENCE</scope>
    <source>
        <strain evidence="2">J41TS4</strain>
    </source>
</reference>
<evidence type="ECO:0000313" key="2">
    <source>
        <dbReference type="EMBL" id="GIO43711.1"/>
    </source>
</evidence>
<dbReference type="AlphaFoldDB" id="A0A919Y419"/>
<sequence>MQSWVEMFDIMNSAFPIFIVVLIGILAITTVSGIHRHVSNSRKPMLSVHSLIVGKRTEVSHRHDSDLSVNRTDSKYFITFEVESGDRLEFIVSGEEYGQCSEGDEGKLTFQGTRYLGFERMRRAYRTTGMQEYRHY</sequence>
<organism evidence="2 3">
    <name type="scientific">Paenibacillus apis</name>
    <dbReference type="NCBI Taxonomy" id="1792174"/>
    <lineage>
        <taxon>Bacteria</taxon>
        <taxon>Bacillati</taxon>
        <taxon>Bacillota</taxon>
        <taxon>Bacilli</taxon>
        <taxon>Bacillales</taxon>
        <taxon>Paenibacillaceae</taxon>
        <taxon>Paenibacillus</taxon>
    </lineage>
</organism>
<evidence type="ECO:0000313" key="3">
    <source>
        <dbReference type="Proteomes" id="UP000678895"/>
    </source>
</evidence>
<proteinExistence type="predicted"/>
<dbReference type="EMBL" id="BORS01000012">
    <property type="protein sequence ID" value="GIO43711.1"/>
    <property type="molecule type" value="Genomic_DNA"/>
</dbReference>
<dbReference type="RefSeq" id="WP_301628991.1">
    <property type="nucleotide sequence ID" value="NZ_BORS01000012.1"/>
</dbReference>
<dbReference type="Gene3D" id="2.40.50.660">
    <property type="match status" value="1"/>
</dbReference>
<comment type="caution">
    <text evidence="2">The sequence shown here is derived from an EMBL/GenBank/DDBJ whole genome shotgun (WGS) entry which is preliminary data.</text>
</comment>
<name>A0A919Y419_9BACL</name>
<keyword evidence="1" id="KW-0472">Membrane</keyword>
<evidence type="ECO:0008006" key="4">
    <source>
        <dbReference type="Google" id="ProtNLM"/>
    </source>
</evidence>
<feature type="transmembrane region" description="Helical" evidence="1">
    <location>
        <begin position="14"/>
        <end position="35"/>
    </location>
</feature>
<dbReference type="Proteomes" id="UP000678895">
    <property type="component" value="Unassembled WGS sequence"/>
</dbReference>